<dbReference type="InterPro" id="IPR020103">
    <property type="entry name" value="PsdUridine_synth_cat_dom_sf"/>
</dbReference>
<sequence>MELERLQKVMAQAGIASRRQCERLILEGLVRVNGQIVKKLGTKVHPLVDEIFVAEKRLQVEIKKVFLFHKPIGVITSMSDPQGRKTVADFFHHVSERVYPVGRLDYNTSGLLLITNDGELANRLTHPRYKIEKHYVAEVKGIPSQKAIIQLRQGVKLHDGWTQPAKVERIKATESICTLRIVIREGRNRQVRRMCEAIGHPVIRLKRDQIGFLTLKGLKQGTYRQCKEEERIKLYQMVNFIQSSNRM</sequence>
<dbReference type="RefSeq" id="WP_139278956.1">
    <property type="nucleotide sequence ID" value="NZ_FQVL01000001.1"/>
</dbReference>
<name>A0A1M4TIL1_9BACL</name>
<evidence type="ECO:0000256" key="5">
    <source>
        <dbReference type="RuleBase" id="RU003887"/>
    </source>
</evidence>
<dbReference type="SMART" id="SM00363">
    <property type="entry name" value="S4"/>
    <property type="match status" value="1"/>
</dbReference>
<proteinExistence type="inferred from homology"/>
<gene>
    <name evidence="7" type="ORF">SAMN05444392_101482</name>
</gene>
<dbReference type="PROSITE" id="PS01149">
    <property type="entry name" value="PSI_RSU"/>
    <property type="match status" value="1"/>
</dbReference>
<organism evidence="7 8">
    <name type="scientific">Seinonella peptonophila</name>
    <dbReference type="NCBI Taxonomy" id="112248"/>
    <lineage>
        <taxon>Bacteria</taxon>
        <taxon>Bacillati</taxon>
        <taxon>Bacillota</taxon>
        <taxon>Bacilli</taxon>
        <taxon>Bacillales</taxon>
        <taxon>Thermoactinomycetaceae</taxon>
        <taxon>Seinonella</taxon>
    </lineage>
</organism>
<dbReference type="GO" id="GO:0003723">
    <property type="term" value="F:RNA binding"/>
    <property type="evidence" value="ECO:0007669"/>
    <property type="project" value="UniProtKB-KW"/>
</dbReference>
<dbReference type="PANTHER" id="PTHR47683">
    <property type="entry name" value="PSEUDOURIDINE SYNTHASE FAMILY PROTEIN-RELATED"/>
    <property type="match status" value="1"/>
</dbReference>
<keyword evidence="3 5" id="KW-0413">Isomerase</keyword>
<accession>A0A1M4TIL1</accession>
<evidence type="ECO:0000256" key="4">
    <source>
        <dbReference type="PROSITE-ProRule" id="PRU00182"/>
    </source>
</evidence>
<dbReference type="InterPro" id="IPR018496">
    <property type="entry name" value="PsdUridine_synth_RsuA/RluB_CS"/>
</dbReference>
<dbReference type="InterPro" id="IPR002942">
    <property type="entry name" value="S4_RNA-bd"/>
</dbReference>
<comment type="similarity">
    <text evidence="1 5">Belongs to the pseudouridine synthase RsuA family.</text>
</comment>
<dbReference type="Proteomes" id="UP000184476">
    <property type="component" value="Unassembled WGS sequence"/>
</dbReference>
<dbReference type="InterPro" id="IPR020094">
    <property type="entry name" value="TruA/RsuA/RluB/E/F_N"/>
</dbReference>
<dbReference type="InterPro" id="IPR050343">
    <property type="entry name" value="RsuA_PseudoU_synthase"/>
</dbReference>
<dbReference type="InterPro" id="IPR000748">
    <property type="entry name" value="PsdUridine_synth_RsuA/RluB/E/F"/>
</dbReference>
<evidence type="ECO:0000259" key="6">
    <source>
        <dbReference type="SMART" id="SM00363"/>
    </source>
</evidence>
<dbReference type="InterPro" id="IPR042092">
    <property type="entry name" value="PsdUridine_s_RsuA/RluB/E/F_cat"/>
</dbReference>
<dbReference type="SUPFAM" id="SSF55120">
    <property type="entry name" value="Pseudouridine synthase"/>
    <property type="match status" value="1"/>
</dbReference>
<dbReference type="Gene3D" id="3.30.70.580">
    <property type="entry name" value="Pseudouridine synthase I, catalytic domain, N-terminal subdomain"/>
    <property type="match status" value="1"/>
</dbReference>
<dbReference type="CDD" id="cd02870">
    <property type="entry name" value="PseudoU_synth_RsuA_like"/>
    <property type="match status" value="1"/>
</dbReference>
<protein>
    <recommendedName>
        <fullName evidence="5">Pseudouridine synthase</fullName>
        <ecNumber evidence="5">5.4.99.-</ecNumber>
    </recommendedName>
</protein>
<evidence type="ECO:0000256" key="2">
    <source>
        <dbReference type="ARBA" id="ARBA00022884"/>
    </source>
</evidence>
<dbReference type="FunFam" id="3.30.70.1560:FF:000001">
    <property type="entry name" value="Pseudouridine synthase"/>
    <property type="match status" value="1"/>
</dbReference>
<dbReference type="CDD" id="cd00165">
    <property type="entry name" value="S4"/>
    <property type="match status" value="1"/>
</dbReference>
<dbReference type="FunFam" id="3.10.290.10:FF:000003">
    <property type="entry name" value="Pseudouridine synthase"/>
    <property type="match status" value="1"/>
</dbReference>
<evidence type="ECO:0000313" key="8">
    <source>
        <dbReference type="Proteomes" id="UP000184476"/>
    </source>
</evidence>
<evidence type="ECO:0000256" key="3">
    <source>
        <dbReference type="ARBA" id="ARBA00023235"/>
    </source>
</evidence>
<dbReference type="InterPro" id="IPR006145">
    <property type="entry name" value="PsdUridine_synth_RsuA/RluA"/>
</dbReference>
<dbReference type="EC" id="5.4.99.-" evidence="5"/>
<dbReference type="Pfam" id="PF00849">
    <property type="entry name" value="PseudoU_synth_2"/>
    <property type="match status" value="1"/>
</dbReference>
<dbReference type="AlphaFoldDB" id="A0A1M4TIL1"/>
<dbReference type="OrthoDB" id="9807213at2"/>
<dbReference type="Gene3D" id="3.30.70.1560">
    <property type="entry name" value="Alpha-L RNA-binding motif"/>
    <property type="match status" value="1"/>
</dbReference>
<dbReference type="GO" id="GO:0000455">
    <property type="term" value="P:enzyme-directed rRNA pseudouridine synthesis"/>
    <property type="evidence" value="ECO:0007669"/>
    <property type="project" value="UniProtKB-ARBA"/>
</dbReference>
<reference evidence="7 8" key="1">
    <citation type="submission" date="2016-11" db="EMBL/GenBank/DDBJ databases">
        <authorList>
            <person name="Jaros S."/>
            <person name="Januszkiewicz K."/>
            <person name="Wedrychowicz H."/>
        </authorList>
    </citation>
    <scope>NUCLEOTIDE SEQUENCE [LARGE SCALE GENOMIC DNA]</scope>
    <source>
        <strain evidence="7 8">DSM 44666</strain>
    </source>
</reference>
<keyword evidence="2 4" id="KW-0694">RNA-binding</keyword>
<evidence type="ECO:0000256" key="1">
    <source>
        <dbReference type="ARBA" id="ARBA00008348"/>
    </source>
</evidence>
<dbReference type="EMBL" id="FQVL01000001">
    <property type="protein sequence ID" value="SHE44245.1"/>
    <property type="molecule type" value="Genomic_DNA"/>
</dbReference>
<evidence type="ECO:0000313" key="7">
    <source>
        <dbReference type="EMBL" id="SHE44245.1"/>
    </source>
</evidence>
<dbReference type="Pfam" id="PF01479">
    <property type="entry name" value="S4"/>
    <property type="match status" value="1"/>
</dbReference>
<feature type="domain" description="RNA-binding S4" evidence="6">
    <location>
        <begin position="4"/>
        <end position="63"/>
    </location>
</feature>
<dbReference type="PANTHER" id="PTHR47683:SF2">
    <property type="entry name" value="RNA-BINDING S4 DOMAIN-CONTAINING PROTEIN"/>
    <property type="match status" value="1"/>
</dbReference>
<dbReference type="GO" id="GO:0005829">
    <property type="term" value="C:cytosol"/>
    <property type="evidence" value="ECO:0007669"/>
    <property type="project" value="UniProtKB-ARBA"/>
</dbReference>
<dbReference type="InterPro" id="IPR036986">
    <property type="entry name" value="S4_RNA-bd_sf"/>
</dbReference>
<dbReference type="GO" id="GO:0120159">
    <property type="term" value="F:rRNA pseudouridine synthase activity"/>
    <property type="evidence" value="ECO:0007669"/>
    <property type="project" value="UniProtKB-ARBA"/>
</dbReference>
<dbReference type="NCBIfam" id="TIGR00093">
    <property type="entry name" value="pseudouridine synthase"/>
    <property type="match status" value="1"/>
</dbReference>
<dbReference type="SUPFAM" id="SSF55174">
    <property type="entry name" value="Alpha-L RNA-binding motif"/>
    <property type="match status" value="1"/>
</dbReference>
<keyword evidence="8" id="KW-1185">Reference proteome</keyword>
<dbReference type="STRING" id="112248.SAMN05444392_101482"/>
<dbReference type="PROSITE" id="PS50889">
    <property type="entry name" value="S4"/>
    <property type="match status" value="1"/>
</dbReference>
<dbReference type="Gene3D" id="3.10.290.10">
    <property type="entry name" value="RNA-binding S4 domain"/>
    <property type="match status" value="1"/>
</dbReference>